<accession>A0A4Z0B984</accession>
<dbReference type="AlphaFoldDB" id="A0A4Z0B984"/>
<feature type="transmembrane region" description="Helical" evidence="1">
    <location>
        <begin position="66"/>
        <end position="85"/>
    </location>
</feature>
<sequence length="159" mass="17978">MLDILRGTPVWVYAVFLMVTYYGLVACFKNYESRRSLKLTPMIFIAISLVSLTFTQGILIPVSAYTLGLLMGGFLAGRVYSYGAVKREGERLVIDGSVKVLVVYWVFFAWRYYNGYQVAIHPELAQQIYVIAWSSLGAGLINGLIMGRSLRLLRFFRPA</sequence>
<dbReference type="RefSeq" id="WP_135307414.1">
    <property type="nucleotide sequence ID" value="NZ_QUZT01000005.1"/>
</dbReference>
<name>A0A4Z0B984_9PSED</name>
<evidence type="ECO:0000313" key="3">
    <source>
        <dbReference type="Proteomes" id="UP000297734"/>
    </source>
</evidence>
<evidence type="ECO:0000256" key="1">
    <source>
        <dbReference type="SAM" id="Phobius"/>
    </source>
</evidence>
<proteinExistence type="predicted"/>
<feature type="transmembrane region" description="Helical" evidence="1">
    <location>
        <begin position="43"/>
        <end position="60"/>
    </location>
</feature>
<dbReference type="Proteomes" id="UP000297734">
    <property type="component" value="Unassembled WGS sequence"/>
</dbReference>
<organism evidence="2 3">
    <name type="scientific">Pseudomonas nabeulensis</name>
    <dbReference type="NCBI Taxonomy" id="2293833"/>
    <lineage>
        <taxon>Bacteria</taxon>
        <taxon>Pseudomonadati</taxon>
        <taxon>Pseudomonadota</taxon>
        <taxon>Gammaproteobacteria</taxon>
        <taxon>Pseudomonadales</taxon>
        <taxon>Pseudomonadaceae</taxon>
        <taxon>Pseudomonas</taxon>
    </lineage>
</organism>
<keyword evidence="1" id="KW-0472">Membrane</keyword>
<feature type="transmembrane region" description="Helical" evidence="1">
    <location>
        <begin position="12"/>
        <end position="31"/>
    </location>
</feature>
<comment type="caution">
    <text evidence="2">The sequence shown here is derived from an EMBL/GenBank/DDBJ whole genome shotgun (WGS) entry which is preliminary data.</text>
</comment>
<keyword evidence="1" id="KW-1133">Transmembrane helix</keyword>
<evidence type="ECO:0000313" key="2">
    <source>
        <dbReference type="EMBL" id="TFY95270.1"/>
    </source>
</evidence>
<reference evidence="2 3" key="1">
    <citation type="journal article" date="2019" name="Syst. Appl. Microbiol.">
        <title>New species of pathogenic Pseudomonas isolated from citrus in Tunisia: Proposal of Pseudomonas kairouanensis sp. nov. and Pseudomonas nabeulensis sp. nov.</title>
        <authorList>
            <person name="Oueslati M."/>
            <person name="Mulet M."/>
            <person name="Gomila M."/>
            <person name="Berge O."/>
            <person name="Hajlaoui M.R."/>
            <person name="Lalucat J."/>
            <person name="Sadfi-Zouaoui N."/>
            <person name="Garcia-Valdes E."/>
        </authorList>
    </citation>
    <scope>NUCLEOTIDE SEQUENCE [LARGE SCALE GENOMIC DNA]</scope>
    <source>
        <strain evidence="2 3">E10B</strain>
    </source>
</reference>
<dbReference type="EMBL" id="QUZT01000005">
    <property type="protein sequence ID" value="TFY95270.1"/>
    <property type="molecule type" value="Genomic_DNA"/>
</dbReference>
<evidence type="ECO:0008006" key="4">
    <source>
        <dbReference type="Google" id="ProtNLM"/>
    </source>
</evidence>
<keyword evidence="3" id="KW-1185">Reference proteome</keyword>
<protein>
    <recommendedName>
        <fullName evidence="4">DUF1453 family protein</fullName>
    </recommendedName>
</protein>
<gene>
    <name evidence="2" type="ORF">DYL61_04800</name>
</gene>
<feature type="transmembrane region" description="Helical" evidence="1">
    <location>
        <begin position="128"/>
        <end position="147"/>
    </location>
</feature>
<feature type="transmembrane region" description="Helical" evidence="1">
    <location>
        <begin position="92"/>
        <end position="113"/>
    </location>
</feature>
<dbReference type="OrthoDB" id="6023636at2"/>
<keyword evidence="1" id="KW-0812">Transmembrane</keyword>
<dbReference type="PROSITE" id="PS51257">
    <property type="entry name" value="PROKAR_LIPOPROTEIN"/>
    <property type="match status" value="1"/>
</dbReference>